<keyword evidence="3" id="KW-1185">Reference proteome</keyword>
<protein>
    <submittedName>
        <fullName evidence="2">Wax ester/triacylglycerol synthase family O-acyltransferase</fullName>
    </submittedName>
</protein>
<dbReference type="Proteomes" id="UP001165586">
    <property type="component" value="Unassembled WGS sequence"/>
</dbReference>
<dbReference type="InterPro" id="IPR004255">
    <property type="entry name" value="O-acyltransferase_WSD1_N"/>
</dbReference>
<dbReference type="EMBL" id="JANLCJ010000002">
    <property type="protein sequence ID" value="MCS5733379.1"/>
    <property type="molecule type" value="Genomic_DNA"/>
</dbReference>
<evidence type="ECO:0000259" key="1">
    <source>
        <dbReference type="Pfam" id="PF03007"/>
    </source>
</evidence>
<evidence type="ECO:0000313" key="3">
    <source>
        <dbReference type="Proteomes" id="UP001165586"/>
    </source>
</evidence>
<dbReference type="Pfam" id="PF03007">
    <property type="entry name" value="WS_DGAT_cat"/>
    <property type="match status" value="1"/>
</dbReference>
<proteinExistence type="predicted"/>
<name>A0ABT2H0L3_9MICO</name>
<organism evidence="2 3">
    <name type="scientific">Herbiconiux daphne</name>
    <dbReference type="NCBI Taxonomy" id="2970914"/>
    <lineage>
        <taxon>Bacteria</taxon>
        <taxon>Bacillati</taxon>
        <taxon>Actinomycetota</taxon>
        <taxon>Actinomycetes</taxon>
        <taxon>Micrococcales</taxon>
        <taxon>Microbacteriaceae</taxon>
        <taxon>Herbiconiux</taxon>
    </lineage>
</organism>
<dbReference type="Gene3D" id="3.30.559.10">
    <property type="entry name" value="Chloramphenicol acetyltransferase-like domain"/>
    <property type="match status" value="1"/>
</dbReference>
<feature type="domain" description="O-acyltransferase WSD1-like N-terminal" evidence="1">
    <location>
        <begin position="44"/>
        <end position="180"/>
    </location>
</feature>
<sequence>MSAQPHAEFMQIWEEGYVSNHISFANMQSPALFVLEGAPMLGPDGRLDRPAIRAYVNAAFASNPAFRVRLLRPFLGLTPPAWVPDDDFELDRHIVFDDDEVDLAGDDLRRLGGAYDGTMSLRHPLWRLRFTRLRDGDVAMGLVVHHASLDGMSGMKLFRGICQKSWDAPPPPVRDPFAGVRAPARWELPGLAVRQWRARVPGRRAAWKDFRAKPFRRRVRRVAARLLLPLRYGAGGAEARERMLPPIHSAYRRLDAAQVGRRARELGGTVSDLQVASIIGAWPGSERVVRLRFPVSFHSPDAPEVRNHVRDMEVTGDADAPLTSTMRSVHDQVADRAAFFAGRNVPGFPIGYSTLLPWVSRPQFFCGAEVKAMIPFPASLGRDQLAAAGVMYNGSLFVGANMPASRDVDATVERIASLMGG</sequence>
<dbReference type="InterPro" id="IPR023213">
    <property type="entry name" value="CAT-like_dom_sf"/>
</dbReference>
<dbReference type="RefSeq" id="WP_259538197.1">
    <property type="nucleotide sequence ID" value="NZ_JANLCJ010000002.1"/>
</dbReference>
<accession>A0ABT2H0L3</accession>
<dbReference type="SUPFAM" id="SSF52777">
    <property type="entry name" value="CoA-dependent acyltransferases"/>
    <property type="match status" value="1"/>
</dbReference>
<gene>
    <name evidence="2" type="ORF">N1032_06470</name>
</gene>
<comment type="caution">
    <text evidence="2">The sequence shown here is derived from an EMBL/GenBank/DDBJ whole genome shotgun (WGS) entry which is preliminary data.</text>
</comment>
<evidence type="ECO:0000313" key="2">
    <source>
        <dbReference type="EMBL" id="MCS5733379.1"/>
    </source>
</evidence>
<reference evidence="2" key="1">
    <citation type="submission" date="2022-08" db="EMBL/GenBank/DDBJ databases">
        <authorList>
            <person name="Deng Y."/>
            <person name="Han X.-F."/>
            <person name="Zhang Y.-Q."/>
        </authorList>
    </citation>
    <scope>NUCLEOTIDE SEQUENCE</scope>
    <source>
        <strain evidence="2">CPCC 203386</strain>
    </source>
</reference>